<accession>A0AB73QP69</accession>
<evidence type="ECO:0000313" key="2">
    <source>
        <dbReference type="Proteomes" id="UP000216306"/>
    </source>
</evidence>
<evidence type="ECO:0000313" key="1">
    <source>
        <dbReference type="EMBL" id="PAB32738.1"/>
    </source>
</evidence>
<protein>
    <recommendedName>
        <fullName evidence="3">DEAD/DEAH box helicase</fullName>
    </recommendedName>
</protein>
<name>A0AB73QP69_PSESS</name>
<sequence>MQTGYNVYTVQQAARRSWRIGQKQDVRVIFFGYIGSSQITCLQLMAKKIAVSQSTSGDVPESGLDSLNQDSDSVEMALARQLINA</sequence>
<dbReference type="SUPFAM" id="SSF52540">
    <property type="entry name" value="P-loop containing nucleoside triphosphate hydrolases"/>
    <property type="match status" value="1"/>
</dbReference>
<dbReference type="Gene3D" id="3.40.50.300">
    <property type="entry name" value="P-loop containing nucleotide triphosphate hydrolases"/>
    <property type="match status" value="1"/>
</dbReference>
<dbReference type="EMBL" id="NIAY01000062">
    <property type="protein sequence ID" value="PAB32738.1"/>
    <property type="molecule type" value="Genomic_DNA"/>
</dbReference>
<dbReference type="AlphaFoldDB" id="A0AB73QP69"/>
<comment type="caution">
    <text evidence="1">The sequence shown here is derived from an EMBL/GenBank/DDBJ whole genome shotgun (WGS) entry which is preliminary data.</text>
</comment>
<gene>
    <name evidence="1" type="ORF">CC205_13925</name>
</gene>
<proteinExistence type="predicted"/>
<dbReference type="InterPro" id="IPR027417">
    <property type="entry name" value="P-loop_NTPase"/>
</dbReference>
<evidence type="ECO:0008006" key="3">
    <source>
        <dbReference type="Google" id="ProtNLM"/>
    </source>
</evidence>
<dbReference type="Proteomes" id="UP000216306">
    <property type="component" value="Unassembled WGS sequence"/>
</dbReference>
<organism evidence="1 2">
    <name type="scientific">Pseudomonas savastanoi pv. nerii</name>
    <dbReference type="NCBI Taxonomy" id="360921"/>
    <lineage>
        <taxon>Bacteria</taxon>
        <taxon>Pseudomonadati</taxon>
        <taxon>Pseudomonadota</taxon>
        <taxon>Gammaproteobacteria</taxon>
        <taxon>Pseudomonadales</taxon>
        <taxon>Pseudomonadaceae</taxon>
        <taxon>Pseudomonas</taxon>
    </lineage>
</organism>
<reference evidence="1 2" key="1">
    <citation type="submission" date="2017-05" db="EMBL/GenBank/DDBJ databases">
        <title>Comparative genomic of Pseudomonas savastanoi pathovars.</title>
        <authorList>
            <person name="Pintado A."/>
            <person name="Moreno-Perez A."/>
            <person name="Caballo-Ponce E."/>
            <person name="Murillo J."/>
            <person name="Bardaji L."/>
            <person name="Cerboneschi M."/>
            <person name="Rodriguez-Palenzuela P."/>
            <person name="Ramos C."/>
            <person name="Tegli S."/>
        </authorList>
    </citation>
    <scope>NUCLEOTIDE SEQUENCE [LARGE SCALE GENOMIC DNA]</scope>
    <source>
        <strain evidence="1 2">ESC 23</strain>
    </source>
</reference>